<evidence type="ECO:0000256" key="18">
    <source>
        <dbReference type="ARBA" id="ARBA00050948"/>
    </source>
</evidence>
<dbReference type="AlphaFoldDB" id="A0A182TVJ1"/>
<evidence type="ECO:0000256" key="17">
    <source>
        <dbReference type="ARBA" id="ARBA00023211"/>
    </source>
</evidence>
<keyword evidence="6" id="KW-0328">Glycosyltransferase</keyword>
<dbReference type="PANTHER" id="PTHR39082">
    <property type="entry name" value="PHOSPHOLIPASE C-BETA-2-RELATED"/>
    <property type="match status" value="1"/>
</dbReference>
<comment type="cofactor">
    <cofactor evidence="1">
        <name>Mn(2+)</name>
        <dbReference type="ChEBI" id="CHEBI:29035"/>
    </cofactor>
</comment>
<evidence type="ECO:0000259" key="23">
    <source>
        <dbReference type="Pfam" id="PF09258"/>
    </source>
</evidence>
<evidence type="ECO:0000313" key="25">
    <source>
        <dbReference type="Proteomes" id="UP000075902"/>
    </source>
</evidence>
<evidence type="ECO:0000256" key="21">
    <source>
        <dbReference type="SAM" id="Phobius"/>
    </source>
</evidence>
<keyword evidence="15" id="KW-1015">Disulfide bond</keyword>
<keyword evidence="14 21" id="KW-0472">Membrane</keyword>
<evidence type="ECO:0000256" key="16">
    <source>
        <dbReference type="ARBA" id="ARBA00023180"/>
    </source>
</evidence>
<reference evidence="25" key="1">
    <citation type="submission" date="2014-01" db="EMBL/GenBank/DDBJ databases">
        <title>The Genome Sequence of Anopheles melas CM1001059_A (V2).</title>
        <authorList>
            <consortium name="The Broad Institute Genomics Platform"/>
            <person name="Neafsey D.E."/>
            <person name="Besansky N."/>
            <person name="Howell P."/>
            <person name="Walton C."/>
            <person name="Young S.K."/>
            <person name="Zeng Q."/>
            <person name="Gargeya S."/>
            <person name="Fitzgerald M."/>
            <person name="Haas B."/>
            <person name="Abouelleil A."/>
            <person name="Allen A.W."/>
            <person name="Alvarado L."/>
            <person name="Arachchi H.M."/>
            <person name="Berlin A.M."/>
            <person name="Chapman S.B."/>
            <person name="Gainer-Dewar J."/>
            <person name="Goldberg J."/>
            <person name="Griggs A."/>
            <person name="Gujja S."/>
            <person name="Hansen M."/>
            <person name="Howarth C."/>
            <person name="Imamovic A."/>
            <person name="Ireland A."/>
            <person name="Larimer J."/>
            <person name="McCowan C."/>
            <person name="Murphy C."/>
            <person name="Pearson M."/>
            <person name="Poon T.W."/>
            <person name="Priest M."/>
            <person name="Roberts A."/>
            <person name="Saif S."/>
            <person name="Shea T."/>
            <person name="Sisk P."/>
            <person name="Sykes S."/>
            <person name="Wortman J."/>
            <person name="Nusbaum C."/>
            <person name="Birren B."/>
        </authorList>
    </citation>
    <scope>NUCLEOTIDE SEQUENCE [LARGE SCALE GENOMIC DNA]</scope>
    <source>
        <strain evidence="25">CM1001059</strain>
    </source>
</reference>
<evidence type="ECO:0000256" key="20">
    <source>
        <dbReference type="SAM" id="Coils"/>
    </source>
</evidence>
<protein>
    <recommendedName>
        <fullName evidence="19">glucuronosyl-galactosyl-proteoglycan 4-alpha-N-acetylglucosaminyltransferase</fullName>
        <ecNumber evidence="19">2.4.1.223</ecNumber>
    </recommendedName>
</protein>
<feature type="domain" description="Exostosin GT47" evidence="22">
    <location>
        <begin position="133"/>
        <end position="469"/>
    </location>
</feature>
<dbReference type="EnsemblMetazoa" id="AMEC009050-RA">
    <property type="protein sequence ID" value="AMEC009050-PA"/>
    <property type="gene ID" value="AMEC009050"/>
</dbReference>
<dbReference type="SUPFAM" id="SSF53448">
    <property type="entry name" value="Nucleotide-diphospho-sugar transferases"/>
    <property type="match status" value="1"/>
</dbReference>
<dbReference type="GO" id="GO:0015012">
    <property type="term" value="P:heparan sulfate proteoglycan biosynthetic process"/>
    <property type="evidence" value="ECO:0007669"/>
    <property type="project" value="UniProtKB-ARBA"/>
</dbReference>
<comment type="pathway">
    <text evidence="4">Glycan metabolism; heparan sulfate biosynthesis.</text>
</comment>
<dbReference type="GO" id="GO:0001888">
    <property type="term" value="F:glucuronyl-galactosyl-proteoglycan 4-alpha-N-acetylglucosaminyltransferase activity"/>
    <property type="evidence" value="ECO:0007669"/>
    <property type="project" value="UniProtKB-EC"/>
</dbReference>
<dbReference type="GO" id="GO:0005794">
    <property type="term" value="C:Golgi apparatus"/>
    <property type="evidence" value="ECO:0007669"/>
    <property type="project" value="UniProtKB-SubCell"/>
</dbReference>
<evidence type="ECO:0000256" key="4">
    <source>
        <dbReference type="ARBA" id="ARBA00005093"/>
    </source>
</evidence>
<dbReference type="InterPro" id="IPR040911">
    <property type="entry name" value="Exostosin_GT47"/>
</dbReference>
<dbReference type="Proteomes" id="UP000075902">
    <property type="component" value="Unassembled WGS sequence"/>
</dbReference>
<dbReference type="InterPro" id="IPR052376">
    <property type="entry name" value="Oxidative_Scav/Glycosyltrans"/>
</dbReference>
<comment type="similarity">
    <text evidence="5">Belongs to the glycosyltransferase 47 family.</text>
</comment>
<dbReference type="Pfam" id="PF09258">
    <property type="entry name" value="Glyco_transf_64"/>
    <property type="match status" value="1"/>
</dbReference>
<dbReference type="InterPro" id="IPR015338">
    <property type="entry name" value="GT64_dom"/>
</dbReference>
<evidence type="ECO:0000256" key="2">
    <source>
        <dbReference type="ARBA" id="ARBA00004555"/>
    </source>
</evidence>
<evidence type="ECO:0000313" key="24">
    <source>
        <dbReference type="EnsemblMetazoa" id="AMEC009050-PA"/>
    </source>
</evidence>
<dbReference type="PANTHER" id="PTHR39082:SF1">
    <property type="entry name" value="SCAVENGER RECEPTOR CLASS A MEMBER 3"/>
    <property type="match status" value="1"/>
</dbReference>
<keyword evidence="11" id="KW-0735">Signal-anchor</keyword>
<evidence type="ECO:0000256" key="1">
    <source>
        <dbReference type="ARBA" id="ARBA00001936"/>
    </source>
</evidence>
<keyword evidence="10" id="KW-0256">Endoplasmic reticulum</keyword>
<sequence>MTGYDSLGGNGSGPSSTGGAVCHWLKHMKLYRVVLIVVFCLLSLPFVFYNLLVHEESNQELARQQTELDRLKISVEQAQVAQREAVLRNTPELALPRALFSDTLPAQMRPIDAAHSRSCKMSTCFDHSRCSLTSGFPVYLYDPDTTSVVSAGYDIDGFLKTTIKQTLGYNAHLTTDPKKACVFLVLVGEALSEHEVQKSNRYVAPQGAGDGTGTPNLSSLNVTRLRLLPYWGGDGRNHVLLNFARREVGPGAGNMLQGQAMDTGRAMLVQSSFEESQFRVGFDLIAPPILGPPGGDVWQECAPMLPARRKYLLSFQGELLGQNGSMVGPRGTDDTESDTVDEFIIEHLKEMSSGRTQDYFMLQFECVPATEQRAPSGLRDWSLCGTDNSRKSVLKESTFALLLAPGGGSTSSTLLQARLYEALRAGAIPLVLGGDQVQLPYAETIDWRRVVISLPKARITELHFLLRAIPDADLLTMRRQGRLVWERYLSSVQSTVDTIVASLRSRLGIPPKPIPSVIAHSVFNSSFVPLKSDPVIDTEPEESLGPIEPPYPSPAFRRNYTATLVQSREMWNDWADPFALYPQLPFDPVLPSDAKFIGSHMGFRPIGKGAGGTGKEFGESLGGNYPREQFTIVILTYEREQVLMDSLSRLYGLPYLHKVIVVWNSPKPPLEDLRWPDIGVPVHVVRAPRNSLNNRFLPFDAIETEAVLSVDDDAHLRHDEILFGFRVWREHRDRVVGFPGRFHAWDVNSLDSWNYNSNYSCELSMVLTGAAFIHKYYTYLYTYTLPQAIREKVDEYMNCEDIAMNFLVSHVTRKPPVKVTSRWTFRCPGCPVSLSEDDTHFQERHKCINFFTKVFGYTPLLNTQYRADSILFKTRIPHDKQKCFKFI</sequence>
<evidence type="ECO:0000256" key="7">
    <source>
        <dbReference type="ARBA" id="ARBA00022679"/>
    </source>
</evidence>
<evidence type="ECO:0000256" key="13">
    <source>
        <dbReference type="ARBA" id="ARBA00023034"/>
    </source>
</evidence>
<feature type="coiled-coil region" evidence="20">
    <location>
        <begin position="54"/>
        <end position="81"/>
    </location>
</feature>
<evidence type="ECO:0000256" key="8">
    <source>
        <dbReference type="ARBA" id="ARBA00022692"/>
    </source>
</evidence>
<name>A0A182TVJ1_9DIPT</name>
<keyword evidence="12 21" id="KW-1133">Transmembrane helix</keyword>
<organism evidence="24 25">
    <name type="scientific">Anopheles melas</name>
    <dbReference type="NCBI Taxonomy" id="34690"/>
    <lineage>
        <taxon>Eukaryota</taxon>
        <taxon>Metazoa</taxon>
        <taxon>Ecdysozoa</taxon>
        <taxon>Arthropoda</taxon>
        <taxon>Hexapoda</taxon>
        <taxon>Insecta</taxon>
        <taxon>Pterygota</taxon>
        <taxon>Neoptera</taxon>
        <taxon>Endopterygota</taxon>
        <taxon>Diptera</taxon>
        <taxon>Nematocera</taxon>
        <taxon>Culicoidea</taxon>
        <taxon>Culicidae</taxon>
        <taxon>Anophelinae</taxon>
        <taxon>Anopheles</taxon>
    </lineage>
</organism>
<evidence type="ECO:0000256" key="9">
    <source>
        <dbReference type="ARBA" id="ARBA00022723"/>
    </source>
</evidence>
<evidence type="ECO:0000256" key="11">
    <source>
        <dbReference type="ARBA" id="ARBA00022968"/>
    </source>
</evidence>
<reference evidence="24" key="2">
    <citation type="submission" date="2020-05" db="UniProtKB">
        <authorList>
            <consortium name="EnsemblMetazoa"/>
        </authorList>
    </citation>
    <scope>IDENTIFICATION</scope>
    <source>
        <strain evidence="24">CM1001059</strain>
    </source>
</reference>
<evidence type="ECO:0000256" key="10">
    <source>
        <dbReference type="ARBA" id="ARBA00022824"/>
    </source>
</evidence>
<evidence type="ECO:0000256" key="12">
    <source>
        <dbReference type="ARBA" id="ARBA00022989"/>
    </source>
</evidence>
<dbReference type="EC" id="2.4.1.223" evidence="19"/>
<evidence type="ECO:0000256" key="5">
    <source>
        <dbReference type="ARBA" id="ARBA00010271"/>
    </source>
</evidence>
<keyword evidence="7" id="KW-0808">Transferase</keyword>
<keyword evidence="25" id="KW-1185">Reference proteome</keyword>
<dbReference type="VEuPathDB" id="VectorBase:AMEC009050"/>
<feature type="transmembrane region" description="Helical" evidence="21">
    <location>
        <begin position="33"/>
        <end position="52"/>
    </location>
</feature>
<comment type="catalytic activity">
    <reaction evidence="18">
        <text>3-O-(beta-D-GlcA-(1-&gt;3)-beta-D-Gal-(1-&gt;3)-beta-D-Gal-(1-&gt;4)-beta-D-Xyl)-L-seryl-[protein] + UDP-N-acetyl-alpha-D-glucosamine = 3-O-(alpha-D-GlcNAc-(1-&gt;4)-beta-D-GlcA-(1-&gt;3)-beta-D-Gal-(1-&gt;3)-beta-D-Gal-(1-&gt;4)-beta-D-Xyl)-L-seryl-[protein] + UDP + H(+)</text>
        <dbReference type="Rhea" id="RHEA:16221"/>
        <dbReference type="Rhea" id="RHEA-COMP:12573"/>
        <dbReference type="Rhea" id="RHEA-COMP:12574"/>
        <dbReference type="ChEBI" id="CHEBI:15378"/>
        <dbReference type="ChEBI" id="CHEBI:57705"/>
        <dbReference type="ChEBI" id="CHEBI:58223"/>
        <dbReference type="ChEBI" id="CHEBI:132093"/>
        <dbReference type="ChEBI" id="CHEBI:132104"/>
        <dbReference type="EC" id="2.4.1.223"/>
    </reaction>
</comment>
<evidence type="ECO:0000256" key="14">
    <source>
        <dbReference type="ARBA" id="ARBA00023136"/>
    </source>
</evidence>
<dbReference type="GO" id="GO:0005789">
    <property type="term" value="C:endoplasmic reticulum membrane"/>
    <property type="evidence" value="ECO:0007669"/>
    <property type="project" value="UniProtKB-SubCell"/>
</dbReference>
<dbReference type="FunFam" id="3.90.550.10:FF:000033">
    <property type="entry name" value="Exostosin-like glycosyltransferase 3"/>
    <property type="match status" value="1"/>
</dbReference>
<keyword evidence="13" id="KW-0333">Golgi apparatus</keyword>
<accession>A0A182TVJ1</accession>
<keyword evidence="16" id="KW-0325">Glycoprotein</keyword>
<evidence type="ECO:0000256" key="3">
    <source>
        <dbReference type="ARBA" id="ARBA00004648"/>
    </source>
</evidence>
<evidence type="ECO:0000256" key="15">
    <source>
        <dbReference type="ARBA" id="ARBA00023157"/>
    </source>
</evidence>
<evidence type="ECO:0000259" key="22">
    <source>
        <dbReference type="Pfam" id="PF03016"/>
    </source>
</evidence>
<keyword evidence="20" id="KW-0175">Coiled coil</keyword>
<dbReference type="Pfam" id="PF03016">
    <property type="entry name" value="Exostosin_GT47"/>
    <property type="match status" value="1"/>
</dbReference>
<proteinExistence type="inferred from homology"/>
<comment type="subcellular location">
    <subcellularLocation>
        <location evidence="3">Endoplasmic reticulum membrane</location>
        <topology evidence="3">Single-pass type II membrane protein</topology>
    </subcellularLocation>
    <subcellularLocation>
        <location evidence="2">Golgi apparatus</location>
    </subcellularLocation>
</comment>
<feature type="domain" description="Glycosyl transferase 64" evidence="23">
    <location>
        <begin position="630"/>
        <end position="872"/>
    </location>
</feature>
<dbReference type="InterPro" id="IPR029044">
    <property type="entry name" value="Nucleotide-diphossugar_trans"/>
</dbReference>
<keyword evidence="8 21" id="KW-0812">Transmembrane</keyword>
<keyword evidence="9" id="KW-0479">Metal-binding</keyword>
<dbReference type="Gene3D" id="3.90.550.10">
    <property type="entry name" value="Spore Coat Polysaccharide Biosynthesis Protein SpsA, Chain A"/>
    <property type="match status" value="1"/>
</dbReference>
<keyword evidence="17" id="KW-0464">Manganese</keyword>
<dbReference type="STRING" id="34690.A0A182TVJ1"/>
<dbReference type="GO" id="GO:0046872">
    <property type="term" value="F:metal ion binding"/>
    <property type="evidence" value="ECO:0007669"/>
    <property type="project" value="UniProtKB-KW"/>
</dbReference>
<evidence type="ECO:0000256" key="19">
    <source>
        <dbReference type="ARBA" id="ARBA00066812"/>
    </source>
</evidence>
<evidence type="ECO:0000256" key="6">
    <source>
        <dbReference type="ARBA" id="ARBA00022676"/>
    </source>
</evidence>